<dbReference type="PANTHER" id="PTHR43791">
    <property type="entry name" value="PERMEASE-RELATED"/>
    <property type="match status" value="1"/>
</dbReference>
<dbReference type="Gene3D" id="1.20.1250.20">
    <property type="entry name" value="MFS general substrate transporter like domains"/>
    <property type="match status" value="1"/>
</dbReference>
<protein>
    <recommendedName>
        <fullName evidence="7">Major facilitator superfamily (MFS) profile domain-containing protein</fullName>
    </recommendedName>
</protein>
<feature type="transmembrane region" description="Helical" evidence="6">
    <location>
        <begin position="300"/>
        <end position="322"/>
    </location>
</feature>
<dbReference type="GO" id="GO:0016020">
    <property type="term" value="C:membrane"/>
    <property type="evidence" value="ECO:0007669"/>
    <property type="project" value="UniProtKB-SubCell"/>
</dbReference>
<keyword evidence="3 6" id="KW-0812">Transmembrane</keyword>
<dbReference type="Pfam" id="PF07690">
    <property type="entry name" value="MFS_1"/>
    <property type="match status" value="1"/>
</dbReference>
<proteinExistence type="predicted"/>
<dbReference type="EMBL" id="MDYM01000011">
    <property type="protein sequence ID" value="OQD62836.1"/>
    <property type="molecule type" value="Genomic_DNA"/>
</dbReference>
<comment type="caution">
    <text evidence="8">The sequence shown here is derived from an EMBL/GenBank/DDBJ whole genome shotgun (WGS) entry which is preliminary data.</text>
</comment>
<evidence type="ECO:0000256" key="4">
    <source>
        <dbReference type="ARBA" id="ARBA00022989"/>
    </source>
</evidence>
<gene>
    <name evidence="8" type="ORF">PENPOL_c011G09025</name>
</gene>
<feature type="transmembrane region" description="Helical" evidence="6">
    <location>
        <begin position="193"/>
        <end position="211"/>
    </location>
</feature>
<dbReference type="PROSITE" id="PS50850">
    <property type="entry name" value="MFS"/>
    <property type="match status" value="1"/>
</dbReference>
<dbReference type="Proteomes" id="UP000191408">
    <property type="component" value="Unassembled WGS sequence"/>
</dbReference>
<organism evidence="8 9">
    <name type="scientific">Penicillium polonicum</name>
    <dbReference type="NCBI Taxonomy" id="60169"/>
    <lineage>
        <taxon>Eukaryota</taxon>
        <taxon>Fungi</taxon>
        <taxon>Dikarya</taxon>
        <taxon>Ascomycota</taxon>
        <taxon>Pezizomycotina</taxon>
        <taxon>Eurotiomycetes</taxon>
        <taxon>Eurotiomycetidae</taxon>
        <taxon>Eurotiales</taxon>
        <taxon>Aspergillaceae</taxon>
        <taxon>Penicillium</taxon>
    </lineage>
</organism>
<feature type="transmembrane region" description="Helical" evidence="6">
    <location>
        <begin position="357"/>
        <end position="376"/>
    </location>
</feature>
<evidence type="ECO:0000259" key="7">
    <source>
        <dbReference type="PROSITE" id="PS50850"/>
    </source>
</evidence>
<dbReference type="AlphaFoldDB" id="A0A1V6NEG1"/>
<feature type="transmembrane region" description="Helical" evidence="6">
    <location>
        <begin position="416"/>
        <end position="438"/>
    </location>
</feature>
<keyword evidence="4 6" id="KW-1133">Transmembrane helix</keyword>
<feature type="transmembrane region" description="Helical" evidence="6">
    <location>
        <begin position="166"/>
        <end position="186"/>
    </location>
</feature>
<feature type="transmembrane region" description="Helical" evidence="6">
    <location>
        <begin position="444"/>
        <end position="468"/>
    </location>
</feature>
<evidence type="ECO:0000256" key="3">
    <source>
        <dbReference type="ARBA" id="ARBA00022692"/>
    </source>
</evidence>
<evidence type="ECO:0000256" key="6">
    <source>
        <dbReference type="SAM" id="Phobius"/>
    </source>
</evidence>
<dbReference type="PANTHER" id="PTHR43791:SF41">
    <property type="entry name" value="MAJOR FACILITATOR SUPERFAMILY (MFS) PROFILE DOMAIN-CONTAINING PROTEIN"/>
    <property type="match status" value="1"/>
</dbReference>
<name>A0A1V6NEG1_PENPO</name>
<comment type="subcellular location">
    <subcellularLocation>
        <location evidence="1">Membrane</location>
        <topology evidence="1">Multi-pass membrane protein</topology>
    </subcellularLocation>
</comment>
<feature type="transmembrane region" description="Helical" evidence="6">
    <location>
        <begin position="382"/>
        <end position="404"/>
    </location>
</feature>
<dbReference type="InterPro" id="IPR036259">
    <property type="entry name" value="MFS_trans_sf"/>
</dbReference>
<dbReference type="GO" id="GO:0022857">
    <property type="term" value="F:transmembrane transporter activity"/>
    <property type="evidence" value="ECO:0007669"/>
    <property type="project" value="InterPro"/>
</dbReference>
<accession>A0A1V6NEG1</accession>
<dbReference type="InterPro" id="IPR020846">
    <property type="entry name" value="MFS_dom"/>
</dbReference>
<feature type="domain" description="Major facilitator superfamily (MFS) profile" evidence="7">
    <location>
        <begin position="70"/>
        <end position="472"/>
    </location>
</feature>
<evidence type="ECO:0000256" key="5">
    <source>
        <dbReference type="ARBA" id="ARBA00023136"/>
    </source>
</evidence>
<feature type="transmembrane region" description="Helical" evidence="6">
    <location>
        <begin position="231"/>
        <end position="249"/>
    </location>
</feature>
<dbReference type="SUPFAM" id="SSF103473">
    <property type="entry name" value="MFS general substrate transporter"/>
    <property type="match status" value="1"/>
</dbReference>
<reference evidence="9" key="1">
    <citation type="journal article" date="2017" name="Nat. Microbiol.">
        <title>Global analysis of biosynthetic gene clusters reveals vast potential of secondary metabolite production in Penicillium species.</title>
        <authorList>
            <person name="Nielsen J.C."/>
            <person name="Grijseels S."/>
            <person name="Prigent S."/>
            <person name="Ji B."/>
            <person name="Dainat J."/>
            <person name="Nielsen K.F."/>
            <person name="Frisvad J.C."/>
            <person name="Workman M."/>
            <person name="Nielsen J."/>
        </authorList>
    </citation>
    <scope>NUCLEOTIDE SEQUENCE [LARGE SCALE GENOMIC DNA]</scope>
    <source>
        <strain evidence="9">IBT 4502</strain>
    </source>
</reference>
<evidence type="ECO:0000313" key="9">
    <source>
        <dbReference type="Proteomes" id="UP000191408"/>
    </source>
</evidence>
<keyword evidence="2" id="KW-0813">Transport</keyword>
<evidence type="ECO:0000256" key="1">
    <source>
        <dbReference type="ARBA" id="ARBA00004141"/>
    </source>
</evidence>
<keyword evidence="5 6" id="KW-0472">Membrane</keyword>
<sequence length="512" mass="56155">MDSQYDETKAKAQDCSPKVEVLDSAQTDIQLDVGGQYLAKIAQLPDAADLLAPWTPEEEKAVRRKADLIVVPLLTGALVLGATDKVAISTAAVLGLRTDLHLVGQQYSWSSSLIFFGSLLSLFPALLMMQRYQSGKVLSLNVAVWGVIVACIAATQNFGGLAACRFILGMFEALTFPALNLIVGSWYTRKEQVVRVAIIFSTMSSLINGLISYGCSFLPSSSGLKPWQLQFILLGVLTFSWGMLMFFFLPDSPISARFLSTRERTIGVLRLREERTGVQVSRLAASLCTIPPDLLNKAKVLLIIGHSGVNTFNSIIIASFGFTTRQTVLMSIPVGMISWLGALVLSWVAVKTRQRCLTTIGACIIPLLSTVLLHVIPRENKSASLGVLFMLYLYWPSYLLMMTTAMANTAGYTKKLLVYGIGYYGYLIGGIVGPQTFITKQAPAYTGGITAMLASYCIAIFLIAIYMVNSIRLNRRNAKIAIEHPESTAESDMLDEWQDRTDLSNTKFKFLI</sequence>
<keyword evidence="9" id="KW-1185">Reference proteome</keyword>
<evidence type="ECO:0000313" key="8">
    <source>
        <dbReference type="EMBL" id="OQD62836.1"/>
    </source>
</evidence>
<feature type="transmembrane region" description="Helical" evidence="6">
    <location>
        <begin position="107"/>
        <end position="128"/>
    </location>
</feature>
<feature type="transmembrane region" description="Helical" evidence="6">
    <location>
        <begin position="68"/>
        <end position="95"/>
    </location>
</feature>
<feature type="transmembrane region" description="Helical" evidence="6">
    <location>
        <begin position="328"/>
        <end position="350"/>
    </location>
</feature>
<dbReference type="InterPro" id="IPR011701">
    <property type="entry name" value="MFS"/>
</dbReference>
<feature type="transmembrane region" description="Helical" evidence="6">
    <location>
        <begin position="140"/>
        <end position="160"/>
    </location>
</feature>
<evidence type="ECO:0000256" key="2">
    <source>
        <dbReference type="ARBA" id="ARBA00022448"/>
    </source>
</evidence>